<dbReference type="SUPFAM" id="SSF52374">
    <property type="entry name" value="Nucleotidylyl transferase"/>
    <property type="match status" value="1"/>
</dbReference>
<dbReference type="EMBL" id="JACGCI010000014">
    <property type="protein sequence ID" value="KAF6759861.1"/>
    <property type="molecule type" value="Genomic_DNA"/>
</dbReference>
<dbReference type="GO" id="GO:0005737">
    <property type="term" value="C:cytoplasm"/>
    <property type="evidence" value="ECO:0007669"/>
    <property type="project" value="TreeGrafter"/>
</dbReference>
<dbReference type="GO" id="GO:0016887">
    <property type="term" value="F:ATP hydrolysis activity"/>
    <property type="evidence" value="ECO:0007669"/>
    <property type="project" value="TreeGrafter"/>
</dbReference>
<dbReference type="PANTHER" id="PTHR31285:SF0">
    <property type="entry name" value="NICOTINAMIDE MONONUCLEOTIDE ADENYLYLTRANSFERASE"/>
    <property type="match status" value="1"/>
</dbReference>
<dbReference type="OrthoDB" id="5591297at2759"/>
<dbReference type="GO" id="GO:0005634">
    <property type="term" value="C:nucleus"/>
    <property type="evidence" value="ECO:0007669"/>
    <property type="project" value="TreeGrafter"/>
</dbReference>
<evidence type="ECO:0000313" key="2">
    <source>
        <dbReference type="EMBL" id="KAF6759861.1"/>
    </source>
</evidence>
<dbReference type="InterPro" id="IPR014729">
    <property type="entry name" value="Rossmann-like_a/b/a_fold"/>
</dbReference>
<dbReference type="AlphaFoldDB" id="A0A8H6MCA3"/>
<feature type="region of interest" description="Disordered" evidence="1">
    <location>
        <begin position="1"/>
        <end position="39"/>
    </location>
</feature>
<evidence type="ECO:0000256" key="1">
    <source>
        <dbReference type="SAM" id="MobiDB-lite"/>
    </source>
</evidence>
<proteinExistence type="predicted"/>
<dbReference type="GO" id="GO:0000309">
    <property type="term" value="F:nicotinamide-nucleotide adenylyltransferase activity"/>
    <property type="evidence" value="ECO:0007669"/>
    <property type="project" value="TreeGrafter"/>
</dbReference>
<dbReference type="Gene3D" id="3.40.50.620">
    <property type="entry name" value="HUPs"/>
    <property type="match status" value="1"/>
</dbReference>
<name>A0A8H6MCA3_9AGAR</name>
<sequence>MSQPASSANPHPTPSHIHTRTSSTEFESHTQRQRNQEMLSQIRSSAPSLLHKLQTGLSKLPVELIWAAHSHWPLRYPNSTSSPTASPSSGQYSQRPIRISILDSSFNPPTLAHLALANSPRPRYTSEQGDSDCGEPPDYDAKLLLLSVKNADKSLKPGDATYLQRLEMMGLLAQDVHTHPASHHGHNVAIAIIDEPTFVGKSRVLQEYLRVRLASLSPTPSPADSDSEVQGHPTQLSFIVGLDTLERLFSPRYYTPAPGEDESVTAEQNMISALSRMLSPYPSGDDSLIVCARRAVTLSSDVAPKSACLEIGERMGWMKSGTRQDSEESGEGLHGSFGSATIPKDERIVMIDIGDRASRFSSTAVRNARFRAGDSGSHAEGPWKEWVTKSVAEYIEEGGLYVKQS</sequence>
<evidence type="ECO:0008006" key="4">
    <source>
        <dbReference type="Google" id="ProtNLM"/>
    </source>
</evidence>
<dbReference type="Proteomes" id="UP000521943">
    <property type="component" value="Unassembled WGS sequence"/>
</dbReference>
<protein>
    <recommendedName>
        <fullName evidence="4">Nicotinamide-nucleotide adenylyltransferase</fullName>
    </recommendedName>
</protein>
<reference evidence="2 3" key="1">
    <citation type="submission" date="2020-07" db="EMBL/GenBank/DDBJ databases">
        <title>Comparative genomics of pyrophilous fungi reveals a link between fire events and developmental genes.</title>
        <authorList>
            <consortium name="DOE Joint Genome Institute"/>
            <person name="Steindorff A.S."/>
            <person name="Carver A."/>
            <person name="Calhoun S."/>
            <person name="Stillman K."/>
            <person name="Liu H."/>
            <person name="Lipzen A."/>
            <person name="Pangilinan J."/>
            <person name="Labutti K."/>
            <person name="Bruns T.D."/>
            <person name="Grigoriev I.V."/>
        </authorList>
    </citation>
    <scope>NUCLEOTIDE SEQUENCE [LARGE SCALE GENOMIC DNA]</scope>
    <source>
        <strain evidence="2 3">CBS 144469</strain>
    </source>
</reference>
<comment type="caution">
    <text evidence="2">The sequence shown here is derived from an EMBL/GenBank/DDBJ whole genome shotgun (WGS) entry which is preliminary data.</text>
</comment>
<accession>A0A8H6MCA3</accession>
<gene>
    <name evidence="2" type="ORF">DFP72DRAFT_884437</name>
</gene>
<organism evidence="2 3">
    <name type="scientific">Ephemerocybe angulata</name>
    <dbReference type="NCBI Taxonomy" id="980116"/>
    <lineage>
        <taxon>Eukaryota</taxon>
        <taxon>Fungi</taxon>
        <taxon>Dikarya</taxon>
        <taxon>Basidiomycota</taxon>
        <taxon>Agaricomycotina</taxon>
        <taxon>Agaricomycetes</taxon>
        <taxon>Agaricomycetidae</taxon>
        <taxon>Agaricales</taxon>
        <taxon>Agaricineae</taxon>
        <taxon>Psathyrellaceae</taxon>
        <taxon>Ephemerocybe</taxon>
    </lineage>
</organism>
<keyword evidence="3" id="KW-1185">Reference proteome</keyword>
<feature type="compositionally biased region" description="Polar residues" evidence="1">
    <location>
        <begin position="1"/>
        <end position="10"/>
    </location>
</feature>
<evidence type="ECO:0000313" key="3">
    <source>
        <dbReference type="Proteomes" id="UP000521943"/>
    </source>
</evidence>
<dbReference type="PANTHER" id="PTHR31285">
    <property type="entry name" value="NICOTINAMIDE MONONUCLEOTIDE ADENYLYLTRANSFERASE"/>
    <property type="match status" value="1"/>
</dbReference>